<protein>
    <recommendedName>
        <fullName evidence="1">Streptomycin biosynthesis protein StrF domain-containing protein</fullName>
    </recommendedName>
</protein>
<dbReference type="EMBL" id="LTDF01000166">
    <property type="protein sequence ID" value="KXT42386.1"/>
    <property type="molecule type" value="Genomic_DNA"/>
</dbReference>
<dbReference type="SUPFAM" id="SSF53448">
    <property type="entry name" value="Nucleotide-diphospho-sugar transferases"/>
    <property type="match status" value="1"/>
</dbReference>
<dbReference type="Gene3D" id="3.90.550.10">
    <property type="entry name" value="Spore Coat Polysaccharide Biosynthesis Protein SpsA, Chain A"/>
    <property type="match status" value="1"/>
</dbReference>
<dbReference type="Pfam" id="PF13712">
    <property type="entry name" value="Glyco_tranf_2_5"/>
    <property type="match status" value="1"/>
</dbReference>
<proteinExistence type="predicted"/>
<dbReference type="AlphaFoldDB" id="A0A139KTB3"/>
<evidence type="ECO:0000313" key="2">
    <source>
        <dbReference type="EMBL" id="KXT42386.1"/>
    </source>
</evidence>
<dbReference type="InterPro" id="IPR059123">
    <property type="entry name" value="StrF_dom"/>
</dbReference>
<dbReference type="InterPro" id="IPR029044">
    <property type="entry name" value="Nucleotide-diphossugar_trans"/>
</dbReference>
<sequence>MLSIIICSISPERLQAVKRNIQHSIGVEHEFIIIDNREKKWPIAKAYNYGAYAAKYPYLFFVHEDVKFHSQNWGGVIENKLREPDCGVIGFAGSKVKLKSYSGWGQSYEWVCSHLYQGLGNLTMFDVHNIYLERPFEEVIVLDGLGMFVRKEVWRSYPFDEELLRGFHCYDLDFSLQIAASKKYKNYICGSNKVLIEHFSLGNIDSSWFKETIRLHKLKWNKMLPMKVNDLVLSRKKEKKLEERFFNIFVRDILKTNSSEKKVILKEFIFSSFSLKHIGHCISNLYKYLRT</sequence>
<gene>
    <name evidence="2" type="ORF">HMPREF2531_04747</name>
</gene>
<organism evidence="2">
    <name type="scientific">Bacteroides intestinalis</name>
    <dbReference type="NCBI Taxonomy" id="329854"/>
    <lineage>
        <taxon>Bacteria</taxon>
        <taxon>Pseudomonadati</taxon>
        <taxon>Bacteroidota</taxon>
        <taxon>Bacteroidia</taxon>
        <taxon>Bacteroidales</taxon>
        <taxon>Bacteroidaceae</taxon>
        <taxon>Bacteroides</taxon>
    </lineage>
</organism>
<dbReference type="PATRIC" id="fig|329854.7.peg.4819"/>
<dbReference type="RefSeq" id="WP_061437979.1">
    <property type="nucleotide sequence ID" value="NZ_KQ968737.1"/>
</dbReference>
<name>A0A139KTB3_9BACE</name>
<evidence type="ECO:0000259" key="1">
    <source>
        <dbReference type="Pfam" id="PF13712"/>
    </source>
</evidence>
<accession>A0A139KTB3</accession>
<feature type="domain" description="Streptomycin biosynthesis protein StrF" evidence="1">
    <location>
        <begin position="4"/>
        <end position="189"/>
    </location>
</feature>
<dbReference type="Proteomes" id="UP000070319">
    <property type="component" value="Unassembled WGS sequence"/>
</dbReference>
<comment type="caution">
    <text evidence="2">The sequence shown here is derived from an EMBL/GenBank/DDBJ whole genome shotgun (WGS) entry which is preliminary data.</text>
</comment>
<evidence type="ECO:0000313" key="3">
    <source>
        <dbReference type="Proteomes" id="UP000070319"/>
    </source>
</evidence>
<reference evidence="2 3" key="1">
    <citation type="submission" date="2016-02" db="EMBL/GenBank/DDBJ databases">
        <authorList>
            <person name="Wen L."/>
            <person name="He K."/>
            <person name="Yang H."/>
        </authorList>
    </citation>
    <scope>NUCLEOTIDE SEQUENCE [LARGE SCALE GENOMIC DNA]</scope>
    <source>
        <strain evidence="2 3">KLE1704</strain>
    </source>
</reference>